<dbReference type="InterPro" id="IPR013249">
    <property type="entry name" value="RNA_pol_sigma70_r4_t2"/>
</dbReference>
<dbReference type="InterPro" id="IPR000838">
    <property type="entry name" value="RNA_pol_sigma70_ECF_CS"/>
</dbReference>
<dbReference type="EMBL" id="FQUJ01000005">
    <property type="protein sequence ID" value="SHE93019.1"/>
    <property type="molecule type" value="Genomic_DNA"/>
</dbReference>
<evidence type="ECO:0000313" key="9">
    <source>
        <dbReference type="EMBL" id="SHE93019.1"/>
    </source>
</evidence>
<comment type="similarity">
    <text evidence="1 6">Belongs to the sigma-70 factor family. ECF subfamily.</text>
</comment>
<name>A0A1M4XHN5_9GAMM</name>
<protein>
    <recommendedName>
        <fullName evidence="6">RNA polymerase sigma factor</fullName>
    </recommendedName>
</protein>
<gene>
    <name evidence="9" type="ORF">SAMN02745148_01465</name>
</gene>
<evidence type="ECO:0000256" key="2">
    <source>
        <dbReference type="ARBA" id="ARBA00023015"/>
    </source>
</evidence>
<dbReference type="PANTHER" id="PTHR43133:SF8">
    <property type="entry name" value="RNA POLYMERASE SIGMA FACTOR HI_1459-RELATED"/>
    <property type="match status" value="1"/>
</dbReference>
<dbReference type="OrthoDB" id="9797134at2"/>
<evidence type="ECO:0000256" key="6">
    <source>
        <dbReference type="RuleBase" id="RU000716"/>
    </source>
</evidence>
<dbReference type="STRING" id="1121942.SAMN02745148_01465"/>
<dbReference type="RefSeq" id="WP_072821252.1">
    <property type="nucleotide sequence ID" value="NZ_FQUJ01000005.1"/>
</dbReference>
<dbReference type="InterPro" id="IPR007627">
    <property type="entry name" value="RNA_pol_sigma70_r2"/>
</dbReference>
<keyword evidence="4 6" id="KW-0238">DNA-binding</keyword>
<accession>A0A1M4XHN5</accession>
<dbReference type="GO" id="GO:0016987">
    <property type="term" value="F:sigma factor activity"/>
    <property type="evidence" value="ECO:0007669"/>
    <property type="project" value="UniProtKB-KW"/>
</dbReference>
<evidence type="ECO:0000313" key="10">
    <source>
        <dbReference type="Proteomes" id="UP000184346"/>
    </source>
</evidence>
<dbReference type="NCBIfam" id="TIGR02937">
    <property type="entry name" value="sigma70-ECF"/>
    <property type="match status" value="1"/>
</dbReference>
<keyword evidence="10" id="KW-1185">Reference proteome</keyword>
<dbReference type="InterPro" id="IPR013325">
    <property type="entry name" value="RNA_pol_sigma_r2"/>
</dbReference>
<dbReference type="PANTHER" id="PTHR43133">
    <property type="entry name" value="RNA POLYMERASE ECF-TYPE SIGMA FACTO"/>
    <property type="match status" value="1"/>
</dbReference>
<keyword evidence="2 6" id="KW-0805">Transcription regulation</keyword>
<dbReference type="InterPro" id="IPR014284">
    <property type="entry name" value="RNA_pol_sigma-70_dom"/>
</dbReference>
<evidence type="ECO:0000256" key="4">
    <source>
        <dbReference type="ARBA" id="ARBA00023125"/>
    </source>
</evidence>
<reference evidence="9 10" key="1">
    <citation type="submission" date="2016-11" db="EMBL/GenBank/DDBJ databases">
        <authorList>
            <person name="Jaros S."/>
            <person name="Januszkiewicz K."/>
            <person name="Wedrychowicz H."/>
        </authorList>
    </citation>
    <scope>NUCLEOTIDE SEQUENCE [LARGE SCALE GENOMIC DNA]</scope>
    <source>
        <strain evidence="9 10">DSM 19980</strain>
    </source>
</reference>
<feature type="domain" description="RNA polymerase sigma factor 70 region 4 type 2" evidence="8">
    <location>
        <begin position="106"/>
        <end position="157"/>
    </location>
</feature>
<dbReference type="PROSITE" id="PS01063">
    <property type="entry name" value="SIGMA70_ECF"/>
    <property type="match status" value="1"/>
</dbReference>
<organism evidence="9 10">
    <name type="scientific">Modicisalibacter ilicicola DSM 19980</name>
    <dbReference type="NCBI Taxonomy" id="1121942"/>
    <lineage>
        <taxon>Bacteria</taxon>
        <taxon>Pseudomonadati</taxon>
        <taxon>Pseudomonadota</taxon>
        <taxon>Gammaproteobacteria</taxon>
        <taxon>Oceanospirillales</taxon>
        <taxon>Halomonadaceae</taxon>
        <taxon>Modicisalibacter</taxon>
    </lineage>
</organism>
<dbReference type="InterPro" id="IPR036388">
    <property type="entry name" value="WH-like_DNA-bd_sf"/>
</dbReference>
<dbReference type="Pfam" id="PF08281">
    <property type="entry name" value="Sigma70_r4_2"/>
    <property type="match status" value="1"/>
</dbReference>
<feature type="domain" description="RNA polymerase sigma-70 region 2" evidence="7">
    <location>
        <begin position="16"/>
        <end position="81"/>
    </location>
</feature>
<dbReference type="SUPFAM" id="SSF88946">
    <property type="entry name" value="Sigma2 domain of RNA polymerase sigma factors"/>
    <property type="match status" value="1"/>
</dbReference>
<evidence type="ECO:0000256" key="5">
    <source>
        <dbReference type="ARBA" id="ARBA00023163"/>
    </source>
</evidence>
<dbReference type="Proteomes" id="UP000184346">
    <property type="component" value="Unassembled WGS sequence"/>
</dbReference>
<dbReference type="Pfam" id="PF04542">
    <property type="entry name" value="Sigma70_r2"/>
    <property type="match status" value="1"/>
</dbReference>
<proteinExistence type="inferred from homology"/>
<dbReference type="InterPro" id="IPR013324">
    <property type="entry name" value="RNA_pol_sigma_r3/r4-like"/>
</dbReference>
<dbReference type="AlphaFoldDB" id="A0A1M4XHN5"/>
<keyword evidence="3 6" id="KW-0731">Sigma factor</keyword>
<evidence type="ECO:0000256" key="1">
    <source>
        <dbReference type="ARBA" id="ARBA00010641"/>
    </source>
</evidence>
<dbReference type="GO" id="GO:0003677">
    <property type="term" value="F:DNA binding"/>
    <property type="evidence" value="ECO:0007669"/>
    <property type="project" value="UniProtKB-KW"/>
</dbReference>
<evidence type="ECO:0000259" key="8">
    <source>
        <dbReference type="Pfam" id="PF08281"/>
    </source>
</evidence>
<dbReference type="InterPro" id="IPR039425">
    <property type="entry name" value="RNA_pol_sigma-70-like"/>
</dbReference>
<dbReference type="Gene3D" id="1.10.1740.10">
    <property type="match status" value="1"/>
</dbReference>
<dbReference type="GO" id="GO:0006352">
    <property type="term" value="P:DNA-templated transcription initiation"/>
    <property type="evidence" value="ECO:0007669"/>
    <property type="project" value="InterPro"/>
</dbReference>
<sequence length="199" mass="22834">MTPPSGDFPCIEAAWRNHHHELRHFLIRHCGNRDDADDLLQRVYAKALIHREQFCELTTPRAWLYQVARHQWIDDQRRAGRLVDGDPPERPAVDASPAPLESLAGCIARALPHLLPADRDILQRCDLEGSRQADFAKQHDLTLPATKARLRRARQRLRERLIEQCKIVFDAEGRVCCHKADEPLDLSCHNPPPDSKSAW</sequence>
<dbReference type="SUPFAM" id="SSF88659">
    <property type="entry name" value="Sigma3 and sigma4 domains of RNA polymerase sigma factors"/>
    <property type="match status" value="1"/>
</dbReference>
<evidence type="ECO:0000256" key="3">
    <source>
        <dbReference type="ARBA" id="ARBA00023082"/>
    </source>
</evidence>
<evidence type="ECO:0000259" key="7">
    <source>
        <dbReference type="Pfam" id="PF04542"/>
    </source>
</evidence>
<keyword evidence="5 6" id="KW-0804">Transcription</keyword>
<dbReference type="Gene3D" id="1.10.10.10">
    <property type="entry name" value="Winged helix-like DNA-binding domain superfamily/Winged helix DNA-binding domain"/>
    <property type="match status" value="1"/>
</dbReference>